<sequence length="366" mass="42406">MNILVLGGTGAMGIHIVKILSQQGHHVFCTSRIEREQERNITYIVGDAHNMIFMKSLLNKKYYNAIIDFMTYTTNDFRIRYESLLGATDQYFFLSSSRVYADDSIITEDSPLILDTIKDKKYLKTDEYALCKARQEVILKKSGKNNFTIIRPYITYSENRLQLGVLDKDTFIYRALKGRPIVISDDIMQHVTTLTYGYDVATCIARLIGNVKAFGEAFHITMGQSIRWVEVLEVYIEALGKYLGKRPDVVVIKQCHQLNYPIRCYQVTYDRLYDRRFDNSKILDAIGDFTFTLPKEGLAKCIDSFLSNLSFGHIDESIEGTNDYYSGCWASLSEYNSIKRKLRYVAYRLNPIMACRLEQYIRTFLR</sequence>
<proteinExistence type="inferred from homology"/>
<dbReference type="InterPro" id="IPR001509">
    <property type="entry name" value="Epimerase_deHydtase"/>
</dbReference>
<accession>A0A3E5B4S6</accession>
<evidence type="ECO:0000259" key="2">
    <source>
        <dbReference type="Pfam" id="PF01370"/>
    </source>
</evidence>
<name>A0A3E5B4S6_9BACE</name>
<comment type="caution">
    <text evidence="3">The sequence shown here is derived from an EMBL/GenBank/DDBJ whole genome shotgun (WGS) entry which is preliminary data.</text>
</comment>
<reference evidence="3 4" key="1">
    <citation type="submission" date="2018-08" db="EMBL/GenBank/DDBJ databases">
        <title>A genome reference for cultivated species of the human gut microbiota.</title>
        <authorList>
            <person name="Zou Y."/>
            <person name="Xue W."/>
            <person name="Luo G."/>
        </authorList>
    </citation>
    <scope>NUCLEOTIDE SEQUENCE [LARGE SCALE GENOMIC DNA]</scope>
    <source>
        <strain evidence="3 4">OM05-15BH</strain>
    </source>
</reference>
<evidence type="ECO:0000256" key="1">
    <source>
        <dbReference type="ARBA" id="ARBA00007637"/>
    </source>
</evidence>
<dbReference type="AlphaFoldDB" id="A0A3E5B4S6"/>
<dbReference type="EMBL" id="QSUL01000013">
    <property type="protein sequence ID" value="RGN32601.1"/>
    <property type="molecule type" value="Genomic_DNA"/>
</dbReference>
<dbReference type="Gene3D" id="3.40.50.720">
    <property type="entry name" value="NAD(P)-binding Rossmann-like Domain"/>
    <property type="match status" value="1"/>
</dbReference>
<protein>
    <submittedName>
        <fullName evidence="3">Epimerase</fullName>
    </submittedName>
</protein>
<dbReference type="Proteomes" id="UP000260983">
    <property type="component" value="Unassembled WGS sequence"/>
</dbReference>
<dbReference type="InterPro" id="IPR036291">
    <property type="entry name" value="NAD(P)-bd_dom_sf"/>
</dbReference>
<gene>
    <name evidence="3" type="ORF">DXB65_17620</name>
</gene>
<feature type="domain" description="NAD-dependent epimerase/dehydratase" evidence="2">
    <location>
        <begin position="3"/>
        <end position="214"/>
    </location>
</feature>
<dbReference type="PANTHER" id="PTHR43000">
    <property type="entry name" value="DTDP-D-GLUCOSE 4,6-DEHYDRATASE-RELATED"/>
    <property type="match status" value="1"/>
</dbReference>
<evidence type="ECO:0000313" key="3">
    <source>
        <dbReference type="EMBL" id="RGN32601.1"/>
    </source>
</evidence>
<comment type="similarity">
    <text evidence="1">Belongs to the NAD(P)-dependent epimerase/dehydratase family.</text>
</comment>
<evidence type="ECO:0000313" key="4">
    <source>
        <dbReference type="Proteomes" id="UP000260983"/>
    </source>
</evidence>
<dbReference type="Pfam" id="PF01370">
    <property type="entry name" value="Epimerase"/>
    <property type="match status" value="1"/>
</dbReference>
<dbReference type="SUPFAM" id="SSF51735">
    <property type="entry name" value="NAD(P)-binding Rossmann-fold domains"/>
    <property type="match status" value="1"/>
</dbReference>
<dbReference type="RefSeq" id="WP_117725046.1">
    <property type="nucleotide sequence ID" value="NZ_QSUL01000013.1"/>
</dbReference>
<organism evidence="3 4">
    <name type="scientific">Bacteroides oleiciplenus</name>
    <dbReference type="NCBI Taxonomy" id="626931"/>
    <lineage>
        <taxon>Bacteria</taxon>
        <taxon>Pseudomonadati</taxon>
        <taxon>Bacteroidota</taxon>
        <taxon>Bacteroidia</taxon>
        <taxon>Bacteroidales</taxon>
        <taxon>Bacteroidaceae</taxon>
        <taxon>Bacteroides</taxon>
    </lineage>
</organism>